<evidence type="ECO:0000259" key="2">
    <source>
        <dbReference type="Pfam" id="PF00561"/>
    </source>
</evidence>
<dbReference type="GO" id="GO:0016787">
    <property type="term" value="F:hydrolase activity"/>
    <property type="evidence" value="ECO:0007669"/>
    <property type="project" value="UniProtKB-KW"/>
</dbReference>
<evidence type="ECO:0000313" key="3">
    <source>
        <dbReference type="EMBL" id="MBR7741867.1"/>
    </source>
</evidence>
<dbReference type="PRINTS" id="PR00111">
    <property type="entry name" value="ABHYDROLASE"/>
</dbReference>
<proteinExistence type="predicted"/>
<keyword evidence="4" id="KW-1185">Reference proteome</keyword>
<dbReference type="Pfam" id="PF00561">
    <property type="entry name" value="Abhydrolase_1"/>
    <property type="match status" value="1"/>
</dbReference>
<dbReference type="SUPFAM" id="SSF53474">
    <property type="entry name" value="alpha/beta-Hydrolases"/>
    <property type="match status" value="1"/>
</dbReference>
<keyword evidence="1 3" id="KW-0378">Hydrolase</keyword>
<comment type="caution">
    <text evidence="3">The sequence shown here is derived from an EMBL/GenBank/DDBJ whole genome shotgun (WGS) entry which is preliminary data.</text>
</comment>
<evidence type="ECO:0000256" key="1">
    <source>
        <dbReference type="ARBA" id="ARBA00022801"/>
    </source>
</evidence>
<sequence>MKHSSRQVVVDGHEIHVVEQGEGPVVLFCHGFPDTAETWRRQMQAVADAGFRAIALDMRGFGRSHAPRDVSQYTSLMVAGDLVGLLDVVGARTAVLVGHDWGADYVQRTALLRPDRVRAVVSLSIPFAPRGELSLRDDLEARGLGDRYYAHAMARPGGGADFEPASRSVPSVLHWLSASPPPDERWDPVDPRKHLLRESPVAVPPWADADYVAHTIREFERTGFDTGLNYYRAVQASFDLTPALKGAVIRQPSLYIWGKADGLCQFFHPGGASLATLRETQPGLRGQVAVDTAGHWVQHEAAEVVNRELVAFLTALDPIDQEAAA</sequence>
<dbReference type="InterPro" id="IPR000073">
    <property type="entry name" value="AB_hydrolase_1"/>
</dbReference>
<dbReference type="RefSeq" id="WP_211601027.1">
    <property type="nucleotide sequence ID" value="NZ_JAGSNF010000001.1"/>
</dbReference>
<reference evidence="3" key="1">
    <citation type="submission" date="2021-04" db="EMBL/GenBank/DDBJ databases">
        <title>Phycicoccus avicenniae sp. nov., a novel endophytic actinomycetes isolated from branch of Avicennia mariana.</title>
        <authorList>
            <person name="Tuo L."/>
        </authorList>
    </citation>
    <scope>NUCLEOTIDE SEQUENCE</scope>
    <source>
        <strain evidence="3">BSK3Z-2</strain>
    </source>
</reference>
<gene>
    <name evidence="3" type="ORF">KC207_00985</name>
</gene>
<dbReference type="Gene3D" id="3.40.50.1820">
    <property type="entry name" value="alpha/beta hydrolase"/>
    <property type="match status" value="1"/>
</dbReference>
<dbReference type="InterPro" id="IPR000639">
    <property type="entry name" value="Epox_hydrolase-like"/>
</dbReference>
<name>A0A941D8I5_9MICO</name>
<organism evidence="3 4">
    <name type="scientific">Phycicoccus avicenniae</name>
    <dbReference type="NCBI Taxonomy" id="2828860"/>
    <lineage>
        <taxon>Bacteria</taxon>
        <taxon>Bacillati</taxon>
        <taxon>Actinomycetota</taxon>
        <taxon>Actinomycetes</taxon>
        <taxon>Micrococcales</taxon>
        <taxon>Intrasporangiaceae</taxon>
        <taxon>Phycicoccus</taxon>
    </lineage>
</organism>
<dbReference type="AlphaFoldDB" id="A0A941D8I5"/>
<dbReference type="EMBL" id="JAGSNF010000001">
    <property type="protein sequence ID" value="MBR7741867.1"/>
    <property type="molecule type" value="Genomic_DNA"/>
</dbReference>
<feature type="domain" description="AB hydrolase-1" evidence="2">
    <location>
        <begin position="24"/>
        <end position="195"/>
    </location>
</feature>
<dbReference type="PANTHER" id="PTHR43329">
    <property type="entry name" value="EPOXIDE HYDROLASE"/>
    <property type="match status" value="1"/>
</dbReference>
<evidence type="ECO:0000313" key="4">
    <source>
        <dbReference type="Proteomes" id="UP000677016"/>
    </source>
</evidence>
<accession>A0A941D8I5</accession>
<dbReference type="Proteomes" id="UP000677016">
    <property type="component" value="Unassembled WGS sequence"/>
</dbReference>
<dbReference type="InterPro" id="IPR029058">
    <property type="entry name" value="AB_hydrolase_fold"/>
</dbReference>
<dbReference type="PRINTS" id="PR00412">
    <property type="entry name" value="EPOXHYDRLASE"/>
</dbReference>
<protein>
    <submittedName>
        <fullName evidence="3">Alpha/beta hydrolase</fullName>
    </submittedName>
</protein>